<dbReference type="Proteomes" id="UP000199064">
    <property type="component" value="Unassembled WGS sequence"/>
</dbReference>
<evidence type="ECO:0000256" key="2">
    <source>
        <dbReference type="ARBA" id="ARBA00022553"/>
    </source>
</evidence>
<dbReference type="Gene3D" id="1.10.1200.10">
    <property type="entry name" value="ACP-like"/>
    <property type="match status" value="1"/>
</dbReference>
<name>A0A1H4KJ15_9HYPH</name>
<gene>
    <name evidence="4" type="ORF">SAMN05216452_2288</name>
</gene>
<reference evidence="5" key="1">
    <citation type="submission" date="2016-10" db="EMBL/GenBank/DDBJ databases">
        <authorList>
            <person name="Varghese N."/>
            <person name="Submissions S."/>
        </authorList>
    </citation>
    <scope>NUCLEOTIDE SEQUENCE [LARGE SCALE GENOMIC DNA]</scope>
    <source>
        <strain evidence="5">ES.061</strain>
    </source>
</reference>
<dbReference type="Pfam" id="PF00550">
    <property type="entry name" value="PP-binding"/>
    <property type="match status" value="1"/>
</dbReference>
<dbReference type="SUPFAM" id="SSF47336">
    <property type="entry name" value="ACP-like"/>
    <property type="match status" value="1"/>
</dbReference>
<evidence type="ECO:0000313" key="5">
    <source>
        <dbReference type="Proteomes" id="UP000199064"/>
    </source>
</evidence>
<keyword evidence="2" id="KW-0597">Phosphoprotein</keyword>
<dbReference type="AlphaFoldDB" id="A0A1H4KJ15"/>
<evidence type="ECO:0000313" key="4">
    <source>
        <dbReference type="EMBL" id="SEB58534.1"/>
    </source>
</evidence>
<dbReference type="InterPro" id="IPR036736">
    <property type="entry name" value="ACP-like_sf"/>
</dbReference>
<dbReference type="EMBL" id="FNSL01000001">
    <property type="protein sequence ID" value="SEB58534.1"/>
    <property type="molecule type" value="Genomic_DNA"/>
</dbReference>
<evidence type="ECO:0000256" key="1">
    <source>
        <dbReference type="ARBA" id="ARBA00022450"/>
    </source>
</evidence>
<accession>A0A1H4KJ15</accession>
<evidence type="ECO:0000259" key="3">
    <source>
        <dbReference type="PROSITE" id="PS50075"/>
    </source>
</evidence>
<sequence>MNAEASLSADEIGKTILEKIKTHAQDDVETITLDTPLADLGIHSLELTEIIFDVEDEFNIEVEMNTAEAWENMETVKDIVAAVRELVDAKK</sequence>
<keyword evidence="5" id="KW-1185">Reference proteome</keyword>
<protein>
    <submittedName>
        <fullName evidence="4">Acyl carrier protein NodF</fullName>
    </submittedName>
</protein>
<dbReference type="PROSITE" id="PS50075">
    <property type="entry name" value="CARRIER"/>
    <property type="match status" value="1"/>
</dbReference>
<feature type="domain" description="Carrier" evidence="3">
    <location>
        <begin position="7"/>
        <end position="87"/>
    </location>
</feature>
<dbReference type="RefSeq" id="WP_007010696.1">
    <property type="nucleotide sequence ID" value="NZ_FNSL01000001.1"/>
</dbReference>
<keyword evidence="1" id="KW-0596">Phosphopantetheine</keyword>
<dbReference type="PROSITE" id="PS00012">
    <property type="entry name" value="PHOSPHOPANTETHEINE"/>
    <property type="match status" value="1"/>
</dbReference>
<dbReference type="InterPro" id="IPR006162">
    <property type="entry name" value="Ppantetheine_attach_site"/>
</dbReference>
<proteinExistence type="predicted"/>
<organism evidence="4 5">
    <name type="scientific">Nitratireductor aquibiodomus</name>
    <dbReference type="NCBI Taxonomy" id="204799"/>
    <lineage>
        <taxon>Bacteria</taxon>
        <taxon>Pseudomonadati</taxon>
        <taxon>Pseudomonadota</taxon>
        <taxon>Alphaproteobacteria</taxon>
        <taxon>Hyphomicrobiales</taxon>
        <taxon>Phyllobacteriaceae</taxon>
        <taxon>Nitratireductor</taxon>
    </lineage>
</organism>
<dbReference type="InterPro" id="IPR009081">
    <property type="entry name" value="PP-bd_ACP"/>
</dbReference>